<evidence type="ECO:0000256" key="1">
    <source>
        <dbReference type="ARBA" id="ARBA00004370"/>
    </source>
</evidence>
<dbReference type="PANTHER" id="PTHR10266:SF3">
    <property type="entry name" value="CYTOCHROME C1, HEME PROTEIN, MITOCHONDRIAL"/>
    <property type="match status" value="1"/>
</dbReference>
<protein>
    <submittedName>
        <fullName evidence="10">Cytochrome c1</fullName>
    </submittedName>
</protein>
<comment type="cofactor">
    <cofactor evidence="8">
        <name>heme c</name>
        <dbReference type="ChEBI" id="CHEBI:61717"/>
    </cofactor>
    <text evidence="8">Binds 1 heme c group covalently per subunit.</text>
</comment>
<dbReference type="PANTHER" id="PTHR10266">
    <property type="entry name" value="CYTOCHROME C1"/>
    <property type="match status" value="1"/>
</dbReference>
<feature type="binding site" description="covalent" evidence="8">
    <location>
        <position position="55"/>
    </location>
    <ligand>
        <name>heme c</name>
        <dbReference type="ChEBI" id="CHEBI:61717"/>
    </ligand>
</feature>
<proteinExistence type="predicted"/>
<dbReference type="GO" id="GO:0046872">
    <property type="term" value="F:metal ion binding"/>
    <property type="evidence" value="ECO:0007669"/>
    <property type="project" value="UniProtKB-KW"/>
</dbReference>
<evidence type="ECO:0000256" key="5">
    <source>
        <dbReference type="ARBA" id="ARBA00022989"/>
    </source>
</evidence>
<evidence type="ECO:0000313" key="11">
    <source>
        <dbReference type="Proteomes" id="UP000316199"/>
    </source>
</evidence>
<dbReference type="Gene3D" id="1.10.760.10">
    <property type="entry name" value="Cytochrome c-like domain"/>
    <property type="match status" value="1"/>
</dbReference>
<keyword evidence="6 8" id="KW-0408">Iron</keyword>
<reference evidence="10 11" key="1">
    <citation type="submission" date="2019-02" db="EMBL/GenBank/DDBJ databases">
        <title>Prokaryotic population dynamics and viral predation in marine succession experiment using metagenomics: the confinement effect.</title>
        <authorList>
            <person name="Haro-Moreno J.M."/>
            <person name="Rodriguez-Valera F."/>
            <person name="Lopez-Perez M."/>
        </authorList>
    </citation>
    <scope>NUCLEOTIDE SEQUENCE [LARGE SCALE GENOMIC DNA]</scope>
    <source>
        <strain evidence="10">MED-G157</strain>
    </source>
</reference>
<dbReference type="Pfam" id="PF02167">
    <property type="entry name" value="Cytochrom_C1"/>
    <property type="match status" value="1"/>
</dbReference>
<dbReference type="InterPro" id="IPR002326">
    <property type="entry name" value="Cyt_c1"/>
</dbReference>
<keyword evidence="2 8" id="KW-0349">Heme</keyword>
<dbReference type="GO" id="GO:0009055">
    <property type="term" value="F:electron transfer activity"/>
    <property type="evidence" value="ECO:0007669"/>
    <property type="project" value="InterPro"/>
</dbReference>
<feature type="binding site" description="covalent" evidence="8">
    <location>
        <position position="54"/>
    </location>
    <ligand>
        <name>heme c</name>
        <dbReference type="ChEBI" id="CHEBI:61717"/>
    </ligand>
</feature>
<comment type="caution">
    <text evidence="10">The sequence shown here is derived from an EMBL/GenBank/DDBJ whole genome shotgun (WGS) entry which is preliminary data.</text>
</comment>
<gene>
    <name evidence="10" type="ORF">EVA68_01335</name>
</gene>
<dbReference type="AlphaFoldDB" id="A0A520S4Z6"/>
<dbReference type="EMBL" id="SHAG01000002">
    <property type="protein sequence ID" value="RZO77521.1"/>
    <property type="molecule type" value="Genomic_DNA"/>
</dbReference>
<dbReference type="Proteomes" id="UP000316199">
    <property type="component" value="Unassembled WGS sequence"/>
</dbReference>
<dbReference type="GO" id="GO:0020037">
    <property type="term" value="F:heme binding"/>
    <property type="evidence" value="ECO:0007669"/>
    <property type="project" value="InterPro"/>
</dbReference>
<sequence>MRELSAVLLVFASLTVLGAGSVTTIPLQHMNPDFDNKASLQRGARTYMNYCLGCHSLQYQRYERTAKDLSIPKELMLEHLIFDPDTRIGSLIENSMSESSAKEWFGAAPPDLTLYTSLKGTPDYLYTYLKSFYHDPSRPLGVNNLLYENVGMPHALLDLQGLPRKVCKTKLEADGSTQQPCNEDGVVDGRYMLEVDGKGKLSPVEYDQLVYDLTNFLYYVAEPTRDEREKLGFWVLLFLAFFFVPAYLLGREYTKEFH</sequence>
<accession>A0A520S4Z6</accession>
<dbReference type="GO" id="GO:0016020">
    <property type="term" value="C:membrane"/>
    <property type="evidence" value="ECO:0007669"/>
    <property type="project" value="UniProtKB-SubCell"/>
</dbReference>
<keyword evidence="7 9" id="KW-0472">Membrane</keyword>
<feature type="transmembrane region" description="Helical" evidence="9">
    <location>
        <begin position="231"/>
        <end position="250"/>
    </location>
</feature>
<dbReference type="SUPFAM" id="SSF46626">
    <property type="entry name" value="Cytochrome c"/>
    <property type="match status" value="1"/>
</dbReference>
<feature type="binding site" description="covalent" evidence="8">
    <location>
        <position position="51"/>
    </location>
    <ligand>
        <name>heme c</name>
        <dbReference type="ChEBI" id="CHEBI:61717"/>
    </ligand>
</feature>
<evidence type="ECO:0000256" key="4">
    <source>
        <dbReference type="ARBA" id="ARBA00022723"/>
    </source>
</evidence>
<evidence type="ECO:0000256" key="6">
    <source>
        <dbReference type="ARBA" id="ARBA00023004"/>
    </source>
</evidence>
<organism evidence="10 11">
    <name type="scientific">OM182 bacterium</name>
    <dbReference type="NCBI Taxonomy" id="2510334"/>
    <lineage>
        <taxon>Bacteria</taxon>
        <taxon>Pseudomonadati</taxon>
        <taxon>Pseudomonadota</taxon>
        <taxon>Gammaproteobacteria</taxon>
        <taxon>OMG group</taxon>
        <taxon>OM182 clade</taxon>
    </lineage>
</organism>
<evidence type="ECO:0000313" key="10">
    <source>
        <dbReference type="EMBL" id="RZO77521.1"/>
    </source>
</evidence>
<keyword evidence="3 9" id="KW-0812">Transmembrane</keyword>
<evidence type="ECO:0000256" key="9">
    <source>
        <dbReference type="SAM" id="Phobius"/>
    </source>
</evidence>
<comment type="subcellular location">
    <subcellularLocation>
        <location evidence="1">Membrane</location>
    </subcellularLocation>
</comment>
<evidence type="ECO:0000256" key="8">
    <source>
        <dbReference type="PIRSR" id="PIRSR602326-1"/>
    </source>
</evidence>
<evidence type="ECO:0000256" key="2">
    <source>
        <dbReference type="ARBA" id="ARBA00022617"/>
    </source>
</evidence>
<keyword evidence="4 8" id="KW-0479">Metal-binding</keyword>
<keyword evidence="5 9" id="KW-1133">Transmembrane helix</keyword>
<name>A0A520S4Z6_9GAMM</name>
<evidence type="ECO:0000256" key="7">
    <source>
        <dbReference type="ARBA" id="ARBA00023136"/>
    </source>
</evidence>
<dbReference type="InterPro" id="IPR036909">
    <property type="entry name" value="Cyt_c-like_dom_sf"/>
</dbReference>
<evidence type="ECO:0000256" key="3">
    <source>
        <dbReference type="ARBA" id="ARBA00022692"/>
    </source>
</evidence>